<comment type="caution">
    <text evidence="5">The sequence shown here is derived from an EMBL/GenBank/DDBJ whole genome shotgun (WGS) entry which is preliminary data.</text>
</comment>
<name>A0A934WW99_9BACT</name>
<evidence type="ECO:0000256" key="1">
    <source>
        <dbReference type="ARBA" id="ARBA00006484"/>
    </source>
</evidence>
<evidence type="ECO:0000256" key="2">
    <source>
        <dbReference type="ARBA" id="ARBA00023002"/>
    </source>
</evidence>
<dbReference type="RefSeq" id="WP_201429739.1">
    <property type="nucleotide sequence ID" value="NZ_JAEQBW010000001.1"/>
</dbReference>
<dbReference type="SUPFAM" id="SSF51735">
    <property type="entry name" value="NAD(P)-binding Rossmann-fold domains"/>
    <property type="match status" value="1"/>
</dbReference>
<dbReference type="PRINTS" id="PR00080">
    <property type="entry name" value="SDRFAMILY"/>
</dbReference>
<dbReference type="InterPro" id="IPR036291">
    <property type="entry name" value="NAD(P)-bd_dom_sf"/>
</dbReference>
<dbReference type="InterPro" id="IPR002347">
    <property type="entry name" value="SDR_fam"/>
</dbReference>
<reference evidence="5" key="1">
    <citation type="submission" date="2021-01" db="EMBL/GenBank/DDBJ databases">
        <title>Marivirga aurantiaca sp. nov., isolated from intertidal surface sediments.</title>
        <authorList>
            <person name="Zhang M."/>
        </authorList>
    </citation>
    <scope>NUCLEOTIDE SEQUENCE</scope>
    <source>
        <strain evidence="5">S37H4</strain>
    </source>
</reference>
<dbReference type="PANTHER" id="PTHR44196">
    <property type="entry name" value="DEHYDROGENASE/REDUCTASE SDR FAMILY MEMBER 7B"/>
    <property type="match status" value="1"/>
</dbReference>
<dbReference type="CDD" id="cd05233">
    <property type="entry name" value="SDR_c"/>
    <property type="match status" value="1"/>
</dbReference>
<keyword evidence="2" id="KW-0560">Oxidoreductase</keyword>
<dbReference type="PANTHER" id="PTHR44196:SF2">
    <property type="entry name" value="SHORT-CHAIN DEHYDROGENASE-RELATED"/>
    <property type="match status" value="1"/>
</dbReference>
<feature type="region of interest" description="Disordered" evidence="4">
    <location>
        <begin position="244"/>
        <end position="267"/>
    </location>
</feature>
<evidence type="ECO:0000256" key="4">
    <source>
        <dbReference type="SAM" id="MobiDB-lite"/>
    </source>
</evidence>
<keyword evidence="6" id="KW-1185">Reference proteome</keyword>
<protein>
    <submittedName>
        <fullName evidence="5">SDR family oxidoreductase</fullName>
    </submittedName>
</protein>
<comment type="similarity">
    <text evidence="1 3">Belongs to the short-chain dehydrogenases/reductases (SDR) family.</text>
</comment>
<evidence type="ECO:0000256" key="3">
    <source>
        <dbReference type="RuleBase" id="RU000363"/>
    </source>
</evidence>
<sequence length="267" mass="29470">MENSKQYALITGATSGIGYELAKLFAKDQYNLVIVARHEADLKKAASEFRKEGVKVETITKDLFKKEAASEIYEEVKNRGITINVLVNNAGQGEFGKFIENNLQDELEIIQLNIVATVALTKYFIRDMMQAGEGKILNLSSIAGKVPGPYQAVYHGTKAFIQFFTEAVRSEMKDTGISLTALLPGATDTDFFNKADMESSKILEQDLADPAKAAEDGYKALMNGEAMVISGFKNKMQVAMGNMMPDNKSADMMGKQQKPKEEEHQSK</sequence>
<dbReference type="AlphaFoldDB" id="A0A934WW99"/>
<feature type="compositionally biased region" description="Basic and acidic residues" evidence="4">
    <location>
        <begin position="258"/>
        <end position="267"/>
    </location>
</feature>
<proteinExistence type="inferred from homology"/>
<organism evidence="5 6">
    <name type="scientific">Marivirga aurantiaca</name>
    <dbReference type="NCBI Taxonomy" id="2802615"/>
    <lineage>
        <taxon>Bacteria</taxon>
        <taxon>Pseudomonadati</taxon>
        <taxon>Bacteroidota</taxon>
        <taxon>Cytophagia</taxon>
        <taxon>Cytophagales</taxon>
        <taxon>Marivirgaceae</taxon>
        <taxon>Marivirga</taxon>
    </lineage>
</organism>
<dbReference type="GO" id="GO:0016491">
    <property type="term" value="F:oxidoreductase activity"/>
    <property type="evidence" value="ECO:0007669"/>
    <property type="project" value="UniProtKB-KW"/>
</dbReference>
<dbReference type="PIRSF" id="PIRSF000126">
    <property type="entry name" value="11-beta-HSD1"/>
    <property type="match status" value="1"/>
</dbReference>
<gene>
    <name evidence="5" type="ORF">JKA74_03345</name>
</gene>
<dbReference type="Proteomes" id="UP000611723">
    <property type="component" value="Unassembled WGS sequence"/>
</dbReference>
<dbReference type="Pfam" id="PF00106">
    <property type="entry name" value="adh_short"/>
    <property type="match status" value="1"/>
</dbReference>
<dbReference type="GO" id="GO:0016020">
    <property type="term" value="C:membrane"/>
    <property type="evidence" value="ECO:0007669"/>
    <property type="project" value="TreeGrafter"/>
</dbReference>
<evidence type="ECO:0000313" key="6">
    <source>
        <dbReference type="Proteomes" id="UP000611723"/>
    </source>
</evidence>
<accession>A0A934WW99</accession>
<dbReference type="EMBL" id="JAEQBW010000001">
    <property type="protein sequence ID" value="MBK6264061.1"/>
    <property type="molecule type" value="Genomic_DNA"/>
</dbReference>
<dbReference type="PRINTS" id="PR00081">
    <property type="entry name" value="GDHRDH"/>
</dbReference>
<evidence type="ECO:0000313" key="5">
    <source>
        <dbReference type="EMBL" id="MBK6264061.1"/>
    </source>
</evidence>
<dbReference type="Gene3D" id="3.40.50.720">
    <property type="entry name" value="NAD(P)-binding Rossmann-like Domain"/>
    <property type="match status" value="1"/>
</dbReference>